<reference evidence="1 2" key="2">
    <citation type="journal article" date="2023" name="ChemBioChem">
        <title>Acyltransferase Domain Exchange between Two Independent Type I Polyketide Synthases in the Same Producer Strain of Macrolide Antibiotics.</title>
        <authorList>
            <person name="Kudo F."/>
            <person name="Kishikawa K."/>
            <person name="Tsuboi K."/>
            <person name="Kido T."/>
            <person name="Usui T."/>
            <person name="Hashimoto J."/>
            <person name="Shin-Ya K."/>
            <person name="Miyanaga A."/>
            <person name="Eguchi T."/>
        </authorList>
    </citation>
    <scope>NUCLEOTIDE SEQUENCE [LARGE SCALE GENOMIC DNA]</scope>
    <source>
        <strain evidence="1 2">A-8890</strain>
    </source>
</reference>
<protein>
    <submittedName>
        <fullName evidence="1">Uncharacterized protein</fullName>
    </submittedName>
</protein>
<evidence type="ECO:0000313" key="2">
    <source>
        <dbReference type="Proteomes" id="UP001321542"/>
    </source>
</evidence>
<dbReference type="EMBL" id="AP018448">
    <property type="protein sequence ID" value="BBC37681.1"/>
    <property type="molecule type" value="Genomic_DNA"/>
</dbReference>
<keyword evidence="2" id="KW-1185">Reference proteome</keyword>
<accession>A0ABM7FKP0</accession>
<gene>
    <name evidence="1" type="ORF">SGFS_089750</name>
</gene>
<sequence length="79" mass="8666">MQVRAMGTCLAEGVRALVVPSHERAHWVALRKQHLDHHSAHGPDIAYDDAFEAVLEDGVHTVAQLPGPTDMQLSSAPYR</sequence>
<dbReference type="Proteomes" id="UP001321542">
    <property type="component" value="Chromosome"/>
</dbReference>
<name>A0ABM7FKP0_9ACTN</name>
<evidence type="ECO:0000313" key="1">
    <source>
        <dbReference type="EMBL" id="BBC37681.1"/>
    </source>
</evidence>
<reference evidence="1 2" key="1">
    <citation type="journal article" date="2010" name="ChemBioChem">
        <title>Cloning and characterization of the biosynthetic gene cluster of 16-membered macrolide antibiotic FD-891: involvement of a dual functional cytochrome P450 monooxygenase catalyzing epoxidation and hydroxylation.</title>
        <authorList>
            <person name="Kudo F."/>
            <person name="Motegi A."/>
            <person name="Mizoue K."/>
            <person name="Eguchi T."/>
        </authorList>
    </citation>
    <scope>NUCLEOTIDE SEQUENCE [LARGE SCALE GENOMIC DNA]</scope>
    <source>
        <strain evidence="1 2">A-8890</strain>
    </source>
</reference>
<organism evidence="1 2">
    <name type="scientific">Streptomyces graminofaciens</name>
    <dbReference type="NCBI Taxonomy" id="68212"/>
    <lineage>
        <taxon>Bacteria</taxon>
        <taxon>Bacillati</taxon>
        <taxon>Actinomycetota</taxon>
        <taxon>Actinomycetes</taxon>
        <taxon>Kitasatosporales</taxon>
        <taxon>Streptomycetaceae</taxon>
        <taxon>Streptomyces</taxon>
    </lineage>
</organism>
<proteinExistence type="predicted"/>